<feature type="compositionally biased region" description="Basic and acidic residues" evidence="1">
    <location>
        <begin position="246"/>
        <end position="261"/>
    </location>
</feature>
<accession>A0A1D1YC32</accession>
<dbReference type="EMBL" id="GDJX01015750">
    <property type="protein sequence ID" value="JAT52186.1"/>
    <property type="molecule type" value="Transcribed_RNA"/>
</dbReference>
<feature type="non-terminal residue" evidence="2">
    <location>
        <position position="1"/>
    </location>
</feature>
<gene>
    <name evidence="2" type="ORF">g.128265</name>
</gene>
<feature type="region of interest" description="Disordered" evidence="1">
    <location>
        <begin position="228"/>
        <end position="270"/>
    </location>
</feature>
<evidence type="ECO:0000313" key="2">
    <source>
        <dbReference type="EMBL" id="JAT52186.1"/>
    </source>
</evidence>
<feature type="region of interest" description="Disordered" evidence="1">
    <location>
        <begin position="141"/>
        <end position="214"/>
    </location>
</feature>
<feature type="compositionally biased region" description="Basic and acidic residues" evidence="1">
    <location>
        <begin position="158"/>
        <end position="194"/>
    </location>
</feature>
<protein>
    <submittedName>
        <fullName evidence="2">Uncharacterized protein</fullName>
    </submittedName>
</protein>
<sequence length="270" mass="29902">IQGEQSTTSAAPGGDLLRSEVWGLGWNEINDGHLSCDAAVGRGGDAGRVAPALLQRRPHGRVHRRAPHRAQLRDTEAVRRATRPALQLRRRHPPDVGVRRRQVLPARQPHQATHRDPPKRPRLLLGGVAVRRVRLRALGHDGDVHRADPPGVRGIVGDGHDAEGVQRRAEELPDGRGGDERVQQVDEDKRDPRRWGQLGDGVHRRRAEASGHRQGPQLLLLLQVRGLHAGQPQPPHGVPVEGRQTLQEEHLRSDHPLDGRRIKAKARPAM</sequence>
<reference evidence="2" key="1">
    <citation type="submission" date="2015-07" db="EMBL/GenBank/DDBJ databases">
        <title>Transcriptome Assembly of Anthurium amnicola.</title>
        <authorList>
            <person name="Suzuki J."/>
        </authorList>
    </citation>
    <scope>NUCLEOTIDE SEQUENCE</scope>
</reference>
<feature type="region of interest" description="Disordered" evidence="1">
    <location>
        <begin position="57"/>
        <end position="76"/>
    </location>
</feature>
<evidence type="ECO:0000256" key="1">
    <source>
        <dbReference type="SAM" id="MobiDB-lite"/>
    </source>
</evidence>
<name>A0A1D1YC32_9ARAE</name>
<proteinExistence type="predicted"/>
<organism evidence="2">
    <name type="scientific">Anthurium amnicola</name>
    <dbReference type="NCBI Taxonomy" id="1678845"/>
    <lineage>
        <taxon>Eukaryota</taxon>
        <taxon>Viridiplantae</taxon>
        <taxon>Streptophyta</taxon>
        <taxon>Embryophyta</taxon>
        <taxon>Tracheophyta</taxon>
        <taxon>Spermatophyta</taxon>
        <taxon>Magnoliopsida</taxon>
        <taxon>Liliopsida</taxon>
        <taxon>Araceae</taxon>
        <taxon>Pothoideae</taxon>
        <taxon>Potheae</taxon>
        <taxon>Anthurium</taxon>
    </lineage>
</organism>
<feature type="compositionally biased region" description="Basic residues" evidence="1">
    <location>
        <begin position="57"/>
        <end position="70"/>
    </location>
</feature>
<dbReference type="AlphaFoldDB" id="A0A1D1YC32"/>